<dbReference type="EMBL" id="JBBPBM010000071">
    <property type="protein sequence ID" value="KAK8513050.1"/>
    <property type="molecule type" value="Genomic_DNA"/>
</dbReference>
<protein>
    <submittedName>
        <fullName evidence="2">Uncharacterized protein</fullName>
    </submittedName>
</protein>
<gene>
    <name evidence="2" type="ORF">V6N12_030456</name>
</gene>
<sequence length="100" mass="10800">MAATVSSLWGKPGAWPLDAEEHEAELQQQAASILPPKSSSVSVLYQPPPLPKPRRRLKPFLSPNSLPTALLTPVNQLAQLTRRPSHSPPALANALPRNSI</sequence>
<evidence type="ECO:0000313" key="3">
    <source>
        <dbReference type="Proteomes" id="UP001472677"/>
    </source>
</evidence>
<feature type="region of interest" description="Disordered" evidence="1">
    <location>
        <begin position="1"/>
        <end position="30"/>
    </location>
</feature>
<name>A0ABR2C142_9ROSI</name>
<feature type="region of interest" description="Disordered" evidence="1">
    <location>
        <begin position="81"/>
        <end position="100"/>
    </location>
</feature>
<accession>A0ABR2C142</accession>
<evidence type="ECO:0000313" key="2">
    <source>
        <dbReference type="EMBL" id="KAK8513050.1"/>
    </source>
</evidence>
<proteinExistence type="predicted"/>
<organism evidence="2 3">
    <name type="scientific">Hibiscus sabdariffa</name>
    <name type="common">roselle</name>
    <dbReference type="NCBI Taxonomy" id="183260"/>
    <lineage>
        <taxon>Eukaryota</taxon>
        <taxon>Viridiplantae</taxon>
        <taxon>Streptophyta</taxon>
        <taxon>Embryophyta</taxon>
        <taxon>Tracheophyta</taxon>
        <taxon>Spermatophyta</taxon>
        <taxon>Magnoliopsida</taxon>
        <taxon>eudicotyledons</taxon>
        <taxon>Gunneridae</taxon>
        <taxon>Pentapetalae</taxon>
        <taxon>rosids</taxon>
        <taxon>malvids</taxon>
        <taxon>Malvales</taxon>
        <taxon>Malvaceae</taxon>
        <taxon>Malvoideae</taxon>
        <taxon>Hibiscus</taxon>
    </lineage>
</organism>
<comment type="caution">
    <text evidence="2">The sequence shown here is derived from an EMBL/GenBank/DDBJ whole genome shotgun (WGS) entry which is preliminary data.</text>
</comment>
<reference evidence="2 3" key="1">
    <citation type="journal article" date="2024" name="G3 (Bethesda)">
        <title>Genome assembly of Hibiscus sabdariffa L. provides insights into metabolisms of medicinal natural products.</title>
        <authorList>
            <person name="Kim T."/>
        </authorList>
    </citation>
    <scope>NUCLEOTIDE SEQUENCE [LARGE SCALE GENOMIC DNA]</scope>
    <source>
        <strain evidence="2">TK-2024</strain>
        <tissue evidence="2">Old leaves</tissue>
    </source>
</reference>
<dbReference type="Proteomes" id="UP001472677">
    <property type="component" value="Unassembled WGS sequence"/>
</dbReference>
<evidence type="ECO:0000256" key="1">
    <source>
        <dbReference type="SAM" id="MobiDB-lite"/>
    </source>
</evidence>
<keyword evidence="3" id="KW-1185">Reference proteome</keyword>